<evidence type="ECO:0000256" key="1">
    <source>
        <dbReference type="SAM" id="MobiDB-lite"/>
    </source>
</evidence>
<comment type="caution">
    <text evidence="2">The sequence shown here is derived from an EMBL/GenBank/DDBJ whole genome shotgun (WGS) entry which is preliminary data.</text>
</comment>
<dbReference type="EMBL" id="JAULUE010002047">
    <property type="protein sequence ID" value="KAK5912171.1"/>
    <property type="molecule type" value="Genomic_DNA"/>
</dbReference>
<dbReference type="Proteomes" id="UP001335648">
    <property type="component" value="Unassembled WGS sequence"/>
</dbReference>
<proteinExistence type="predicted"/>
<protein>
    <submittedName>
        <fullName evidence="2">Uncharacterized protein</fullName>
    </submittedName>
</protein>
<name>A0AAN8HDZ5_9TELE</name>
<keyword evidence="3" id="KW-1185">Reference proteome</keyword>
<evidence type="ECO:0000313" key="3">
    <source>
        <dbReference type="Proteomes" id="UP001335648"/>
    </source>
</evidence>
<sequence>MVPYRLWADVFYGGRVCCCSSSSVLDDGWECLIDPVEYCSSISVLLRLLLLPSPLAARPPPLPCSPSGLVSAAAAPPAPGPSVVTEIGSTGVEKEAAAPSFPSLSDGGKRKVIKN</sequence>
<organism evidence="2 3">
    <name type="scientific">Champsocephalus esox</name>
    <name type="common">pike icefish</name>
    <dbReference type="NCBI Taxonomy" id="159716"/>
    <lineage>
        <taxon>Eukaryota</taxon>
        <taxon>Metazoa</taxon>
        <taxon>Chordata</taxon>
        <taxon>Craniata</taxon>
        <taxon>Vertebrata</taxon>
        <taxon>Euteleostomi</taxon>
        <taxon>Actinopterygii</taxon>
        <taxon>Neopterygii</taxon>
        <taxon>Teleostei</taxon>
        <taxon>Neoteleostei</taxon>
        <taxon>Acanthomorphata</taxon>
        <taxon>Eupercaria</taxon>
        <taxon>Perciformes</taxon>
        <taxon>Notothenioidei</taxon>
        <taxon>Channichthyidae</taxon>
        <taxon>Champsocephalus</taxon>
    </lineage>
</organism>
<accession>A0AAN8HDZ5</accession>
<feature type="region of interest" description="Disordered" evidence="1">
    <location>
        <begin position="71"/>
        <end position="115"/>
    </location>
</feature>
<dbReference type="AlphaFoldDB" id="A0AAN8HDZ5"/>
<evidence type="ECO:0000313" key="2">
    <source>
        <dbReference type="EMBL" id="KAK5912171.1"/>
    </source>
</evidence>
<reference evidence="2 3" key="1">
    <citation type="journal article" date="2023" name="Mol. Biol. Evol.">
        <title>Genomics of Secondarily Temperate Adaptation in the Only Non-Antarctic Icefish.</title>
        <authorList>
            <person name="Rivera-Colon A.G."/>
            <person name="Rayamajhi N."/>
            <person name="Minhas B.F."/>
            <person name="Madrigal G."/>
            <person name="Bilyk K.T."/>
            <person name="Yoon V."/>
            <person name="Hune M."/>
            <person name="Gregory S."/>
            <person name="Cheng C.H.C."/>
            <person name="Catchen J.M."/>
        </authorList>
    </citation>
    <scope>NUCLEOTIDE SEQUENCE [LARGE SCALE GENOMIC DNA]</scope>
    <source>
        <strain evidence="2">JC2023a</strain>
    </source>
</reference>
<gene>
    <name evidence="2" type="ORF">CesoFtcFv8_002070</name>
</gene>